<sequence length="191" mass="21398">MTEVPSPQLRISDQERESALNALGEHMSAGRIDIDEYGERSARITAAKTRGELAELFADLPAPHPVYGNAQPVPAPAAAPVPAPAPQTAVARPNGWNGGQRAVAALVPLVWIATIALIATTTLPAWPLIIAPIALSIIGRAVWGHGWDQNNRDGRYDHRDRHREHRIDHREARREMRNEMRDEFRRRRDRW</sequence>
<dbReference type="Proteomes" id="UP001330812">
    <property type="component" value="Chromosome"/>
</dbReference>
<proteinExistence type="predicted"/>
<name>A0ABZ1I5W5_9PSEU</name>
<keyword evidence="4" id="KW-1185">Reference proteome</keyword>
<feature type="domain" description="DUF1707" evidence="2">
    <location>
        <begin position="9"/>
        <end position="61"/>
    </location>
</feature>
<dbReference type="RefSeq" id="WP_326568325.1">
    <property type="nucleotide sequence ID" value="NZ_CP142149.1"/>
</dbReference>
<gene>
    <name evidence="3" type="ORF">VSH64_42255</name>
</gene>
<feature type="transmembrane region" description="Helical" evidence="1">
    <location>
        <begin position="102"/>
        <end position="119"/>
    </location>
</feature>
<evidence type="ECO:0000259" key="2">
    <source>
        <dbReference type="Pfam" id="PF08044"/>
    </source>
</evidence>
<dbReference type="EMBL" id="CP142149">
    <property type="protein sequence ID" value="WSE29361.1"/>
    <property type="molecule type" value="Genomic_DNA"/>
</dbReference>
<dbReference type="PANTHER" id="PTHR40763">
    <property type="entry name" value="MEMBRANE PROTEIN-RELATED"/>
    <property type="match status" value="1"/>
</dbReference>
<keyword evidence="1" id="KW-0812">Transmembrane</keyword>
<organism evidence="3 4">
    <name type="scientific">Amycolatopsis rhabdoformis</name>
    <dbReference type="NCBI Taxonomy" id="1448059"/>
    <lineage>
        <taxon>Bacteria</taxon>
        <taxon>Bacillati</taxon>
        <taxon>Actinomycetota</taxon>
        <taxon>Actinomycetes</taxon>
        <taxon>Pseudonocardiales</taxon>
        <taxon>Pseudonocardiaceae</taxon>
        <taxon>Amycolatopsis</taxon>
    </lineage>
</organism>
<keyword evidence="1" id="KW-1133">Transmembrane helix</keyword>
<dbReference type="InterPro" id="IPR012551">
    <property type="entry name" value="DUF1707_SHOCT-like"/>
</dbReference>
<keyword evidence="1" id="KW-0472">Membrane</keyword>
<accession>A0ABZ1I5W5</accession>
<dbReference type="Pfam" id="PF08044">
    <property type="entry name" value="DUF1707"/>
    <property type="match status" value="1"/>
</dbReference>
<protein>
    <submittedName>
        <fullName evidence="3">DUF1707 domain-containing protein</fullName>
    </submittedName>
</protein>
<reference evidence="3 4" key="1">
    <citation type="journal article" date="2015" name="Int. J. Syst. Evol. Microbiol.">
        <title>Amycolatopsis rhabdoformis sp. nov., an actinomycete isolated from a tropical forest soil.</title>
        <authorList>
            <person name="Souza W.R."/>
            <person name="Silva R.E."/>
            <person name="Goodfellow M."/>
            <person name="Busarakam K."/>
            <person name="Figueiro F.S."/>
            <person name="Ferreira D."/>
            <person name="Rodrigues-Filho E."/>
            <person name="Moraes L.A.B."/>
            <person name="Zucchi T.D."/>
        </authorList>
    </citation>
    <scope>NUCLEOTIDE SEQUENCE [LARGE SCALE GENOMIC DNA]</scope>
    <source>
        <strain evidence="3 4">NCIMB 14900</strain>
    </source>
</reference>
<evidence type="ECO:0000313" key="3">
    <source>
        <dbReference type="EMBL" id="WSE29361.1"/>
    </source>
</evidence>
<evidence type="ECO:0000256" key="1">
    <source>
        <dbReference type="SAM" id="Phobius"/>
    </source>
</evidence>
<evidence type="ECO:0000313" key="4">
    <source>
        <dbReference type="Proteomes" id="UP001330812"/>
    </source>
</evidence>
<dbReference type="PANTHER" id="PTHR40763:SF5">
    <property type="entry name" value="MEMBRANE PROTEIN"/>
    <property type="match status" value="1"/>
</dbReference>
<feature type="transmembrane region" description="Helical" evidence="1">
    <location>
        <begin position="125"/>
        <end position="143"/>
    </location>
</feature>